<accession>A0A371IJS5</accession>
<evidence type="ECO:0000256" key="4">
    <source>
        <dbReference type="SAM" id="Coils"/>
    </source>
</evidence>
<dbReference type="InterPro" id="IPR027417">
    <property type="entry name" value="P-loop_NTPase"/>
</dbReference>
<evidence type="ECO:0000256" key="1">
    <source>
        <dbReference type="ARBA" id="ARBA00006930"/>
    </source>
</evidence>
<reference evidence="6 7" key="1">
    <citation type="journal article" date="2016" name="Genome Announc.">
        <title>Draft Genome Sequence of Criibacterium bergeronii gen. nov., sp. nov., Strain CCRI-22567T, Isolated from a Vaginal Sample from a Woman with Bacterial Vaginosis.</title>
        <authorList>
            <person name="Maheux A.F."/>
            <person name="Berube E."/>
            <person name="Boudreau D.K."/>
            <person name="Raymond F."/>
            <person name="Corbeil J."/>
            <person name="Roy P.H."/>
            <person name="Boissinot M."/>
            <person name="Omar R.F."/>
        </authorList>
    </citation>
    <scope>NUCLEOTIDE SEQUENCE [LARGE SCALE GENOMIC DNA]</scope>
    <source>
        <strain evidence="6 7">CCRI-22567</strain>
    </source>
</reference>
<keyword evidence="7" id="KW-1185">Reference proteome</keyword>
<dbReference type="SUPFAM" id="SSF75712">
    <property type="entry name" value="Rad50 coiled-coil Zn hook"/>
    <property type="match status" value="1"/>
</dbReference>
<dbReference type="GO" id="GO:0006302">
    <property type="term" value="P:double-strand break repair"/>
    <property type="evidence" value="ECO:0007669"/>
    <property type="project" value="InterPro"/>
</dbReference>
<dbReference type="GO" id="GO:0016887">
    <property type="term" value="F:ATP hydrolysis activity"/>
    <property type="evidence" value="ECO:0007669"/>
    <property type="project" value="InterPro"/>
</dbReference>
<name>A0A371IJS5_9FIRM</name>
<sequence>MKIELKSLELTNFKGIKNKNIDFKYDTTISGDNATGKTTIFDAYSYLLWDKDSQNRSDFEIKTIGADGKAIPNIEHSVEGVFEIDEVNYTFKKVYKEIWTKKRGQTKADFTGHATDYYINDVPIKKKEYQDRIGSIITEDEFKLLSNPFYFNEVLKKEEKRKLLTELVEISDKLDISNENKDFERLELDKYTIDEIKAKYKSQAKKANEKLKEIPIRIDEIQKQIRQYNFDELEMQKNITLGSLKVTTGELEPTNLTAQRIRQLTGELAQLEMQKSQIDINAQKDYRQKITDIDEKLSNMISEIDKTEKIKKQAEYDIKKHQEEVDAVEKKLLEKRSQWVEIKKKKYSGDNICPTCKQTLPNEQIQKIIEEFNEKKSEELEHIESQSQELIKVKNKSSSEIESLKMTLQNALQQEEKLKMIYDTLKDEKSQIKPADTSSKTADVQREIDKVKKELSDIGASSDEENEKKKLELQQKLDEINQQLASQKINQDIKQQIEKYELEEKELAKTYEEAQKYLYIVELYEKAYADAVTDKINSMFDTVKFKLFDEQINGGLIPTCEATIDSVPYSDLNSAGKINAGLDIIKTISTKLDKYVPVFVDNAESINDIKKMNTQMIKLQVSKEKELKIC</sequence>
<feature type="coiled-coil region" evidence="4">
    <location>
        <begin position="261"/>
        <end position="338"/>
    </location>
</feature>
<dbReference type="Pfam" id="PF13476">
    <property type="entry name" value="AAA_23"/>
    <property type="match status" value="1"/>
</dbReference>
<evidence type="ECO:0000313" key="6">
    <source>
        <dbReference type="EMBL" id="RDY20729.1"/>
    </source>
</evidence>
<evidence type="ECO:0000256" key="3">
    <source>
        <dbReference type="ARBA" id="ARBA00013368"/>
    </source>
</evidence>
<gene>
    <name evidence="6" type="ORF">BBG48_008575</name>
</gene>
<evidence type="ECO:0000256" key="2">
    <source>
        <dbReference type="ARBA" id="ARBA00011322"/>
    </source>
</evidence>
<feature type="domain" description="Rad50/SbcC-type AAA" evidence="5">
    <location>
        <begin position="7"/>
        <end position="228"/>
    </location>
</feature>
<dbReference type="AlphaFoldDB" id="A0A371IJS5"/>
<feature type="coiled-coil region" evidence="4">
    <location>
        <begin position="463"/>
        <end position="517"/>
    </location>
</feature>
<dbReference type="Proteomes" id="UP000093352">
    <property type="component" value="Unassembled WGS sequence"/>
</dbReference>
<proteinExistence type="inferred from homology"/>
<comment type="similarity">
    <text evidence="1">Belongs to the SMC family. SbcC subfamily.</text>
</comment>
<dbReference type="InterPro" id="IPR038729">
    <property type="entry name" value="Rad50/SbcC_AAA"/>
</dbReference>
<dbReference type="EMBL" id="MBEW02000022">
    <property type="protein sequence ID" value="RDY20729.1"/>
    <property type="molecule type" value="Genomic_DNA"/>
</dbReference>
<evidence type="ECO:0000259" key="5">
    <source>
        <dbReference type="Pfam" id="PF13476"/>
    </source>
</evidence>
<dbReference type="PANTHER" id="PTHR32114:SF2">
    <property type="entry name" value="ABC TRANSPORTER ABCH.3"/>
    <property type="match status" value="1"/>
</dbReference>
<protein>
    <recommendedName>
        <fullName evidence="3">Nuclease SbcCD subunit C</fullName>
    </recommendedName>
</protein>
<comment type="subunit">
    <text evidence="2">Heterodimer of SbcC and SbcD.</text>
</comment>
<dbReference type="PANTHER" id="PTHR32114">
    <property type="entry name" value="ABC TRANSPORTER ABCH.3"/>
    <property type="match status" value="1"/>
</dbReference>
<feature type="coiled-coil region" evidence="4">
    <location>
        <begin position="369"/>
        <end position="428"/>
    </location>
</feature>
<dbReference type="STRING" id="1871336.BBG48_05180"/>
<keyword evidence="4" id="KW-0175">Coiled coil</keyword>
<dbReference type="RefSeq" id="WP_068913997.1">
    <property type="nucleotide sequence ID" value="NZ_MBEW02000022.1"/>
</dbReference>
<organism evidence="6 7">
    <name type="scientific">Criibacterium bergeronii</name>
    <dbReference type="NCBI Taxonomy" id="1871336"/>
    <lineage>
        <taxon>Bacteria</taxon>
        <taxon>Bacillati</taxon>
        <taxon>Bacillota</taxon>
        <taxon>Clostridia</taxon>
        <taxon>Peptostreptococcales</taxon>
        <taxon>Filifactoraceae</taxon>
        <taxon>Criibacterium</taxon>
    </lineage>
</organism>
<dbReference type="SUPFAM" id="SSF52540">
    <property type="entry name" value="P-loop containing nucleoside triphosphate hydrolases"/>
    <property type="match status" value="1"/>
</dbReference>
<dbReference type="Gene3D" id="3.40.50.300">
    <property type="entry name" value="P-loop containing nucleotide triphosphate hydrolases"/>
    <property type="match status" value="1"/>
</dbReference>
<evidence type="ECO:0000313" key="7">
    <source>
        <dbReference type="Proteomes" id="UP000093352"/>
    </source>
</evidence>
<comment type="caution">
    <text evidence="6">The sequence shown here is derived from an EMBL/GenBank/DDBJ whole genome shotgun (WGS) entry which is preliminary data.</text>
</comment>